<evidence type="ECO:0008006" key="3">
    <source>
        <dbReference type="Google" id="ProtNLM"/>
    </source>
</evidence>
<dbReference type="OrthoDB" id="3035174at2"/>
<keyword evidence="2" id="KW-1185">Reference proteome</keyword>
<organism evidence="1 2">
    <name type="scientific">Cytobacillus praedii</name>
    <dbReference type="NCBI Taxonomy" id="1742358"/>
    <lineage>
        <taxon>Bacteria</taxon>
        <taxon>Bacillati</taxon>
        <taxon>Bacillota</taxon>
        <taxon>Bacilli</taxon>
        <taxon>Bacillales</taxon>
        <taxon>Bacillaceae</taxon>
        <taxon>Cytobacillus</taxon>
    </lineage>
</organism>
<dbReference type="Proteomes" id="UP000293846">
    <property type="component" value="Unassembled WGS sequence"/>
</dbReference>
<reference evidence="1 2" key="1">
    <citation type="submission" date="2019-03" db="EMBL/GenBank/DDBJ databases">
        <authorList>
            <person name="Jensen L."/>
            <person name="Storgaard J."/>
            <person name="Sulaj E."/>
            <person name="Schramm A."/>
            <person name="Marshall I.P.G."/>
        </authorList>
    </citation>
    <scope>NUCLEOTIDE SEQUENCE [LARGE SCALE GENOMIC DNA]</scope>
    <source>
        <strain evidence="1 2">2017H2G3</strain>
    </source>
</reference>
<dbReference type="AlphaFoldDB" id="A0A4R1AU57"/>
<gene>
    <name evidence="1" type="ORF">E0Y62_26830</name>
</gene>
<sequence length="182" mass="20093">MNTYYAGIGSRETPNDVLVYFTKLAAYLSTKGFTLRSGGAEGADKAFEIGCDKVNGKKEIYLPWKGFEKSSSKLIVSNTKAFEIAQNFHPNWSRLSEGAKKLQARNSHQVLGDDLETPSSFIVCWTKNGKGQGGTGQALRIAKHYKIPIFDAGSYMNVDEIKVNLKEFLLSNGILSENDITK</sequence>
<evidence type="ECO:0000313" key="2">
    <source>
        <dbReference type="Proteomes" id="UP000293846"/>
    </source>
</evidence>
<dbReference type="EMBL" id="SJTH01000116">
    <property type="protein sequence ID" value="TCJ00449.1"/>
    <property type="molecule type" value="Genomic_DNA"/>
</dbReference>
<accession>A0A4R1AU57</accession>
<name>A0A4R1AU57_9BACI</name>
<comment type="caution">
    <text evidence="1">The sequence shown here is derived from an EMBL/GenBank/DDBJ whole genome shotgun (WGS) entry which is preliminary data.</text>
</comment>
<evidence type="ECO:0000313" key="1">
    <source>
        <dbReference type="EMBL" id="TCJ00449.1"/>
    </source>
</evidence>
<protein>
    <recommendedName>
        <fullName evidence="3">DNA recombination-mediator protein A</fullName>
    </recommendedName>
</protein>
<proteinExistence type="predicted"/>
<dbReference type="RefSeq" id="WP_131239635.1">
    <property type="nucleotide sequence ID" value="NZ_SJTH01000116.1"/>
</dbReference>